<dbReference type="SUPFAM" id="SSF57180">
    <property type="entry name" value="Cellulose-binding domain"/>
    <property type="match status" value="1"/>
</dbReference>
<keyword evidence="10 11" id="KW-0624">Polysaccharide degradation</keyword>
<evidence type="ECO:0000256" key="6">
    <source>
        <dbReference type="ARBA" id="ARBA00022729"/>
    </source>
</evidence>
<dbReference type="PROSITE" id="PS51164">
    <property type="entry name" value="CBM1_2"/>
    <property type="match status" value="1"/>
</dbReference>
<keyword evidence="8 11" id="KW-0119">Carbohydrate metabolism</keyword>
<proteinExistence type="inferred from homology"/>
<dbReference type="GO" id="GO:0031176">
    <property type="term" value="F:endo-1,4-beta-xylanase activity"/>
    <property type="evidence" value="ECO:0007669"/>
    <property type="project" value="UniProtKB-UniRule"/>
</dbReference>
<evidence type="ECO:0000256" key="8">
    <source>
        <dbReference type="ARBA" id="ARBA00023277"/>
    </source>
</evidence>
<feature type="domain" description="CBM1" evidence="14">
    <location>
        <begin position="214"/>
        <end position="250"/>
    </location>
</feature>
<dbReference type="PANTHER" id="PTHR46828:SF2">
    <property type="entry name" value="ENDO-1,4-BETA-XYLANASE A-RELATED"/>
    <property type="match status" value="1"/>
</dbReference>
<feature type="domain" description="GH11" evidence="15">
    <location>
        <begin position="1"/>
        <end position="182"/>
    </location>
</feature>
<name>A0A067SLL2_GALM3</name>
<reference evidence="17" key="1">
    <citation type="journal article" date="2014" name="Proc. Natl. Acad. Sci. U.S.A.">
        <title>Extensive sampling of basidiomycete genomes demonstrates inadequacy of the white-rot/brown-rot paradigm for wood decay fungi.</title>
        <authorList>
            <person name="Riley R."/>
            <person name="Salamov A.A."/>
            <person name="Brown D.W."/>
            <person name="Nagy L.G."/>
            <person name="Floudas D."/>
            <person name="Held B.W."/>
            <person name="Levasseur A."/>
            <person name="Lombard V."/>
            <person name="Morin E."/>
            <person name="Otillar R."/>
            <person name="Lindquist E.A."/>
            <person name="Sun H."/>
            <person name="LaButti K.M."/>
            <person name="Schmutz J."/>
            <person name="Jabbour D."/>
            <person name="Luo H."/>
            <person name="Baker S.E."/>
            <person name="Pisabarro A.G."/>
            <person name="Walton J.D."/>
            <person name="Blanchette R.A."/>
            <person name="Henrissat B."/>
            <person name="Martin F."/>
            <person name="Cullen D."/>
            <person name="Hibbett D.S."/>
            <person name="Grigoriev I.V."/>
        </authorList>
    </citation>
    <scope>NUCLEOTIDE SEQUENCE [LARGE SCALE GENOMIC DNA]</scope>
    <source>
        <strain evidence="17">CBS 339.88</strain>
    </source>
</reference>
<gene>
    <name evidence="16" type="ORF">GALMADRAFT_253536</name>
</gene>
<dbReference type="GO" id="GO:0005576">
    <property type="term" value="C:extracellular region"/>
    <property type="evidence" value="ECO:0007669"/>
    <property type="project" value="InterPro"/>
</dbReference>
<dbReference type="Gene3D" id="2.60.120.180">
    <property type="match status" value="1"/>
</dbReference>
<keyword evidence="17" id="KW-1185">Reference proteome</keyword>
<dbReference type="PROSITE" id="PS51761">
    <property type="entry name" value="GH11_3"/>
    <property type="match status" value="1"/>
</dbReference>
<evidence type="ECO:0000256" key="11">
    <source>
        <dbReference type="PROSITE-ProRule" id="PRU01097"/>
    </source>
</evidence>
<dbReference type="PRINTS" id="PR00911">
    <property type="entry name" value="GLHYDRLASE11"/>
</dbReference>
<keyword evidence="9 11" id="KW-0326">Glycosidase</keyword>
<evidence type="ECO:0000313" key="16">
    <source>
        <dbReference type="EMBL" id="KDR71791.1"/>
    </source>
</evidence>
<feature type="active site" description="Proton donor" evidence="11">
    <location>
        <position position="169"/>
    </location>
</feature>
<evidence type="ECO:0000256" key="4">
    <source>
        <dbReference type="ARBA" id="ARBA00012590"/>
    </source>
</evidence>
<dbReference type="InterPro" id="IPR033123">
    <property type="entry name" value="GH11_dom"/>
</dbReference>
<dbReference type="PANTHER" id="PTHR46828">
    <property type="entry name" value="ENDO-1,4-BETA-XYLANASE A-RELATED"/>
    <property type="match status" value="1"/>
</dbReference>
<dbReference type="EMBL" id="KL142391">
    <property type="protein sequence ID" value="KDR71791.1"/>
    <property type="molecule type" value="Genomic_DNA"/>
</dbReference>
<dbReference type="GO" id="GO:0030248">
    <property type="term" value="F:cellulose binding"/>
    <property type="evidence" value="ECO:0007669"/>
    <property type="project" value="InterPro"/>
</dbReference>
<evidence type="ECO:0000256" key="5">
    <source>
        <dbReference type="ARBA" id="ARBA00022651"/>
    </source>
</evidence>
<evidence type="ECO:0000256" key="13">
    <source>
        <dbReference type="SAM" id="MobiDB-lite"/>
    </source>
</evidence>
<dbReference type="Pfam" id="PF00457">
    <property type="entry name" value="Glyco_hydro_11"/>
    <property type="match status" value="1"/>
</dbReference>
<evidence type="ECO:0000256" key="1">
    <source>
        <dbReference type="ARBA" id="ARBA00000681"/>
    </source>
</evidence>
<evidence type="ECO:0000256" key="3">
    <source>
        <dbReference type="ARBA" id="ARBA00007792"/>
    </source>
</evidence>
<keyword evidence="6" id="KW-0732">Signal</keyword>
<feature type="compositionally biased region" description="Low complexity" evidence="13">
    <location>
        <begin position="178"/>
        <end position="208"/>
    </location>
</feature>
<accession>A0A067SLL2</accession>
<keyword evidence="5 11" id="KW-0858">Xylan degradation</keyword>
<evidence type="ECO:0000313" key="17">
    <source>
        <dbReference type="Proteomes" id="UP000027222"/>
    </source>
</evidence>
<dbReference type="InterPro" id="IPR035971">
    <property type="entry name" value="CBD_sf"/>
</dbReference>
<dbReference type="PROSITE" id="PS00562">
    <property type="entry name" value="CBM1_1"/>
    <property type="match status" value="1"/>
</dbReference>
<evidence type="ECO:0000256" key="9">
    <source>
        <dbReference type="ARBA" id="ARBA00023295"/>
    </source>
</evidence>
<dbReference type="SMART" id="SM00236">
    <property type="entry name" value="fCBD"/>
    <property type="match status" value="1"/>
</dbReference>
<sequence length="250" mass="26523">MGAGQQWCFNEHRDWHIQPHLVLGLARRCSWNRLEPRKCSVSVRDYAGSRVINYSGTFSPSGNAYLAVYGWTTGPLVEYYICDSFGTYNPSTGLTHKGTVTSDGATYDIYMTVRTNAPSISGTATFNQYWSVRQSHRVGGTVTTANHFNAWKSLGMTMGSFNYQILATEGYQSSGSSSISISSGGAGSPGTTVPVTTAPGTTTAPGSTPTGGSGTVAHYGQCGGQGWTGGTVCVSPFTCKVSNAYYSQCL</sequence>
<organism evidence="16 17">
    <name type="scientific">Galerina marginata (strain CBS 339.88)</name>
    <dbReference type="NCBI Taxonomy" id="685588"/>
    <lineage>
        <taxon>Eukaryota</taxon>
        <taxon>Fungi</taxon>
        <taxon>Dikarya</taxon>
        <taxon>Basidiomycota</taxon>
        <taxon>Agaricomycotina</taxon>
        <taxon>Agaricomycetes</taxon>
        <taxon>Agaricomycetidae</taxon>
        <taxon>Agaricales</taxon>
        <taxon>Agaricineae</taxon>
        <taxon>Strophariaceae</taxon>
        <taxon>Galerina</taxon>
    </lineage>
</organism>
<dbReference type="InterPro" id="IPR013320">
    <property type="entry name" value="ConA-like_dom_sf"/>
</dbReference>
<evidence type="ECO:0000259" key="14">
    <source>
        <dbReference type="PROSITE" id="PS51164"/>
    </source>
</evidence>
<dbReference type="HOGENOM" id="CLU_1251101_0_0_1"/>
<dbReference type="Proteomes" id="UP000027222">
    <property type="component" value="Unassembled WGS sequence"/>
</dbReference>
<dbReference type="Pfam" id="PF00734">
    <property type="entry name" value="CBM_1"/>
    <property type="match status" value="1"/>
</dbReference>
<evidence type="ECO:0000259" key="15">
    <source>
        <dbReference type="PROSITE" id="PS51761"/>
    </source>
</evidence>
<dbReference type="InterPro" id="IPR000254">
    <property type="entry name" value="CBD"/>
</dbReference>
<dbReference type="AlphaFoldDB" id="A0A067SLL2"/>
<dbReference type="STRING" id="685588.A0A067SLL2"/>
<dbReference type="GO" id="GO:0045493">
    <property type="term" value="P:xylan catabolic process"/>
    <property type="evidence" value="ECO:0007669"/>
    <property type="project" value="UniProtKB-UniRule"/>
</dbReference>
<evidence type="ECO:0000256" key="10">
    <source>
        <dbReference type="ARBA" id="ARBA00023326"/>
    </source>
</evidence>
<dbReference type="PROSITE" id="PS00777">
    <property type="entry name" value="GH11_2"/>
    <property type="match status" value="1"/>
</dbReference>
<evidence type="ECO:0000256" key="7">
    <source>
        <dbReference type="ARBA" id="ARBA00022801"/>
    </source>
</evidence>
<comment type="catalytic activity">
    <reaction evidence="1 11 12">
        <text>Endohydrolysis of (1-&gt;4)-beta-D-xylosidic linkages in xylans.</text>
        <dbReference type="EC" id="3.2.1.8"/>
    </reaction>
</comment>
<dbReference type="InterPro" id="IPR001137">
    <property type="entry name" value="Glyco_hydro_11"/>
</dbReference>
<comment type="pathway">
    <text evidence="2 11 12">Glycan degradation; xylan degradation.</text>
</comment>
<dbReference type="OrthoDB" id="2115822at2759"/>
<evidence type="ECO:0000256" key="12">
    <source>
        <dbReference type="RuleBase" id="RU362015"/>
    </source>
</evidence>
<feature type="region of interest" description="Disordered" evidence="13">
    <location>
        <begin position="178"/>
        <end position="212"/>
    </location>
</feature>
<dbReference type="InterPro" id="IPR033119">
    <property type="entry name" value="GH11_AS_2"/>
</dbReference>
<evidence type="ECO:0000256" key="2">
    <source>
        <dbReference type="ARBA" id="ARBA00004851"/>
    </source>
</evidence>
<dbReference type="UniPathway" id="UPA00114"/>
<keyword evidence="7 11" id="KW-0378">Hydrolase</keyword>
<protein>
    <recommendedName>
        <fullName evidence="4 11">Endo-1,4-beta-xylanase</fullName>
        <ecNumber evidence="4 11">3.2.1.8</ecNumber>
    </recommendedName>
</protein>
<comment type="similarity">
    <text evidence="3 11 12">Belongs to the glycosyl hydrolase 11 (cellulase G) family.</text>
</comment>
<dbReference type="InterPro" id="IPR013319">
    <property type="entry name" value="GH11/12"/>
</dbReference>
<dbReference type="SUPFAM" id="SSF49899">
    <property type="entry name" value="Concanavalin A-like lectins/glucanases"/>
    <property type="match status" value="1"/>
</dbReference>
<feature type="active site" description="Nucleophile" evidence="11">
    <location>
        <position position="78"/>
    </location>
</feature>
<dbReference type="EC" id="3.2.1.8" evidence="4 11"/>